<dbReference type="GO" id="GO:0044206">
    <property type="term" value="P:UMP salvage"/>
    <property type="evidence" value="ECO:0007669"/>
    <property type="project" value="UniProtKB-UniPathway"/>
</dbReference>
<protein>
    <recommendedName>
        <fullName evidence="6">Uridine kinase</fullName>
        <ecNumber evidence="6">2.7.1.48</ecNumber>
    </recommendedName>
</protein>
<dbReference type="SUPFAM" id="SSF52540">
    <property type="entry name" value="P-loop containing nucleoside triphosphate hydrolases"/>
    <property type="match status" value="1"/>
</dbReference>
<dbReference type="Pfam" id="PF00485">
    <property type="entry name" value="PRK"/>
    <property type="match status" value="1"/>
</dbReference>
<sequence length="297" mass="32717">MFDYSYYPIGPMELEGKEGGEFQTKHCFIIGVAGGTASGKTTVCDAIMQRLHDQCAVLISQDSFYKGLTAKEIENVQEYNFDHPDAFDEEAIITCLTALKEGKGVDVPVYDFKTHSRSPTEVRRVEPADVIIFEGILVLHMQRIRDLLNMKIYVDTDDDVRLARRIQRDVADRGRDVVGVIEQYTRFVKPSFDEFVAPSRKLADIIIPWARGDNIVAIDSSRSTSSPSTSGRSSGSRSSSGSSPTSRSSPPTTRSGACTPSSGTATRTSTTLCSTPTASSAWWWRRGSGSSPLRRRP</sequence>
<feature type="region of interest" description="Disordered" evidence="7">
    <location>
        <begin position="219"/>
        <end position="297"/>
    </location>
</feature>
<dbReference type="NCBIfam" id="NF004018">
    <property type="entry name" value="PRK05480.1"/>
    <property type="match status" value="1"/>
</dbReference>
<feature type="compositionally biased region" description="Low complexity" evidence="7">
    <location>
        <begin position="220"/>
        <end position="297"/>
    </location>
</feature>
<dbReference type="GO" id="GO:0043771">
    <property type="term" value="F:cytidine kinase activity"/>
    <property type="evidence" value="ECO:0007669"/>
    <property type="project" value="RHEA"/>
</dbReference>
<keyword evidence="5 6" id="KW-0418">Kinase</keyword>
<keyword evidence="6" id="KW-0067">ATP-binding</keyword>
<dbReference type="EC" id="2.7.1.48" evidence="6"/>
<dbReference type="AlphaFoldDB" id="A0A061RT66"/>
<dbReference type="UniPathway" id="UPA00574">
    <property type="reaction ID" value="UER00637"/>
</dbReference>
<keyword evidence="3 6" id="KW-0808">Transferase</keyword>
<evidence type="ECO:0000259" key="8">
    <source>
        <dbReference type="Pfam" id="PF00485"/>
    </source>
</evidence>
<keyword evidence="4 6" id="KW-0547">Nucleotide-binding</keyword>
<dbReference type="EMBL" id="GBEZ01012109">
    <property type="protein sequence ID" value="JAC73751.1"/>
    <property type="molecule type" value="Transcribed_RNA"/>
</dbReference>
<comment type="catalytic activity">
    <reaction evidence="6">
        <text>uridine + ATP = UMP + ADP + H(+)</text>
        <dbReference type="Rhea" id="RHEA:16825"/>
        <dbReference type="ChEBI" id="CHEBI:15378"/>
        <dbReference type="ChEBI" id="CHEBI:16704"/>
        <dbReference type="ChEBI" id="CHEBI:30616"/>
        <dbReference type="ChEBI" id="CHEBI:57865"/>
        <dbReference type="ChEBI" id="CHEBI:456216"/>
        <dbReference type="EC" id="2.7.1.48"/>
    </reaction>
</comment>
<evidence type="ECO:0000256" key="7">
    <source>
        <dbReference type="SAM" id="MobiDB-lite"/>
    </source>
</evidence>
<comment type="pathway">
    <text evidence="2 6">Pyrimidine metabolism; CTP biosynthesis via salvage pathway; CTP from cytidine: step 1/3.</text>
</comment>
<evidence type="ECO:0000313" key="9">
    <source>
        <dbReference type="EMBL" id="JAC73751.1"/>
    </source>
</evidence>
<accession>A0A061RT66</accession>
<dbReference type="Gene3D" id="3.40.50.300">
    <property type="entry name" value="P-loop containing nucleotide triphosphate hydrolases"/>
    <property type="match status" value="1"/>
</dbReference>
<dbReference type="CDD" id="cd02023">
    <property type="entry name" value="UMPK"/>
    <property type="match status" value="1"/>
</dbReference>
<reference evidence="9" key="1">
    <citation type="submission" date="2014-05" db="EMBL/GenBank/DDBJ databases">
        <title>The transcriptome of the halophilic microalga Tetraselmis sp. GSL018 isolated from the Great Salt Lake, Utah.</title>
        <authorList>
            <person name="Jinkerson R.E."/>
            <person name="D'Adamo S."/>
            <person name="Posewitz M.C."/>
        </authorList>
    </citation>
    <scope>NUCLEOTIDE SEQUENCE</scope>
    <source>
        <strain evidence="9">GSL018</strain>
    </source>
</reference>
<evidence type="ECO:0000256" key="4">
    <source>
        <dbReference type="ARBA" id="ARBA00022741"/>
    </source>
</evidence>
<evidence type="ECO:0000256" key="6">
    <source>
        <dbReference type="RuleBase" id="RU003825"/>
    </source>
</evidence>
<dbReference type="GO" id="GO:0004849">
    <property type="term" value="F:uridine kinase activity"/>
    <property type="evidence" value="ECO:0007669"/>
    <property type="project" value="UniProtKB-EC"/>
</dbReference>
<name>A0A061RT66_9CHLO</name>
<dbReference type="PRINTS" id="PR00988">
    <property type="entry name" value="URIDINKINASE"/>
</dbReference>
<dbReference type="GO" id="GO:0005524">
    <property type="term" value="F:ATP binding"/>
    <property type="evidence" value="ECO:0007669"/>
    <property type="project" value="UniProtKB-KW"/>
</dbReference>
<dbReference type="InterPro" id="IPR006083">
    <property type="entry name" value="PRK/URK"/>
</dbReference>
<feature type="domain" description="Phosphoribulokinase/uridine kinase" evidence="8">
    <location>
        <begin position="29"/>
        <end position="210"/>
    </location>
</feature>
<evidence type="ECO:0000256" key="3">
    <source>
        <dbReference type="ARBA" id="ARBA00022679"/>
    </source>
</evidence>
<evidence type="ECO:0000256" key="5">
    <source>
        <dbReference type="ARBA" id="ARBA00022777"/>
    </source>
</evidence>
<dbReference type="GO" id="GO:0044211">
    <property type="term" value="P:CTP salvage"/>
    <property type="evidence" value="ECO:0007669"/>
    <property type="project" value="UniProtKB-UniPathway"/>
</dbReference>
<proteinExistence type="inferred from homology"/>
<comment type="similarity">
    <text evidence="6">Belongs to the uridine kinase family.</text>
</comment>
<organism evidence="9">
    <name type="scientific">Tetraselmis sp. GSL018</name>
    <dbReference type="NCBI Taxonomy" id="582737"/>
    <lineage>
        <taxon>Eukaryota</taxon>
        <taxon>Viridiplantae</taxon>
        <taxon>Chlorophyta</taxon>
        <taxon>core chlorophytes</taxon>
        <taxon>Chlorodendrophyceae</taxon>
        <taxon>Chlorodendrales</taxon>
        <taxon>Chlorodendraceae</taxon>
        <taxon>Tetraselmis</taxon>
    </lineage>
</organism>
<dbReference type="FunFam" id="3.40.50.300:FF:000339">
    <property type="entry name" value="Uridine kinase"/>
    <property type="match status" value="1"/>
</dbReference>
<evidence type="ECO:0000256" key="2">
    <source>
        <dbReference type="ARBA" id="ARBA00004784"/>
    </source>
</evidence>
<comment type="pathway">
    <text evidence="1 6">Pyrimidine metabolism; UMP biosynthesis via salvage pathway; UMP from uridine: step 1/1.</text>
</comment>
<dbReference type="PANTHER" id="PTHR10285">
    <property type="entry name" value="URIDINE KINASE"/>
    <property type="match status" value="1"/>
</dbReference>
<dbReference type="InterPro" id="IPR000764">
    <property type="entry name" value="Uridine_kinase-like"/>
</dbReference>
<evidence type="ECO:0000256" key="1">
    <source>
        <dbReference type="ARBA" id="ARBA00004690"/>
    </source>
</evidence>
<dbReference type="InterPro" id="IPR027417">
    <property type="entry name" value="P-loop_NTPase"/>
</dbReference>
<comment type="catalytic activity">
    <reaction evidence="6">
        <text>cytidine + ATP = CMP + ADP + H(+)</text>
        <dbReference type="Rhea" id="RHEA:24674"/>
        <dbReference type="ChEBI" id="CHEBI:15378"/>
        <dbReference type="ChEBI" id="CHEBI:17562"/>
        <dbReference type="ChEBI" id="CHEBI:30616"/>
        <dbReference type="ChEBI" id="CHEBI:60377"/>
        <dbReference type="ChEBI" id="CHEBI:456216"/>
        <dbReference type="EC" id="2.7.1.48"/>
    </reaction>
</comment>
<dbReference type="UniPathway" id="UPA00579">
    <property type="reaction ID" value="UER00640"/>
</dbReference>
<dbReference type="NCBIfam" id="TIGR00235">
    <property type="entry name" value="udk"/>
    <property type="match status" value="1"/>
</dbReference>
<gene>
    <name evidence="9" type="primary">UDK</name>
    <name evidence="9" type="ORF">TSPGSL018_27987</name>
</gene>